<comment type="subcellular location">
    <subcellularLocation>
        <location evidence="1">Membrane</location>
        <topology evidence="1">Multi-pass membrane protein</topology>
    </subcellularLocation>
</comment>
<evidence type="ECO:0000256" key="4">
    <source>
        <dbReference type="ARBA" id="ARBA00023136"/>
    </source>
</evidence>
<evidence type="ECO:0000256" key="3">
    <source>
        <dbReference type="ARBA" id="ARBA00022989"/>
    </source>
</evidence>
<feature type="transmembrane region" description="Helical" evidence="5">
    <location>
        <begin position="64"/>
        <end position="85"/>
    </location>
</feature>
<keyword evidence="4 5" id="KW-0472">Membrane</keyword>
<dbReference type="Proteomes" id="UP000635996">
    <property type="component" value="Unassembled WGS sequence"/>
</dbReference>
<evidence type="ECO:0000256" key="1">
    <source>
        <dbReference type="ARBA" id="ARBA00004141"/>
    </source>
</evidence>
<reference evidence="6 7" key="1">
    <citation type="submission" date="2020-03" db="EMBL/GenBank/DDBJ databases">
        <title>WGS of actinomycetes isolated from Thailand.</title>
        <authorList>
            <person name="Thawai C."/>
        </authorList>
    </citation>
    <scope>NUCLEOTIDE SEQUENCE [LARGE SCALE GENOMIC DNA]</scope>
    <source>
        <strain evidence="6 7">NBRC 13905</strain>
    </source>
</reference>
<organism evidence="6 7">
    <name type="scientific">Streptomyces thermoviolaceus subsp. thermoviolaceus</name>
    <dbReference type="NCBI Taxonomy" id="66860"/>
    <lineage>
        <taxon>Bacteria</taxon>
        <taxon>Bacillati</taxon>
        <taxon>Actinomycetota</taxon>
        <taxon>Actinomycetes</taxon>
        <taxon>Kitasatosporales</taxon>
        <taxon>Streptomycetaceae</taxon>
        <taxon>Streptomyces</taxon>
    </lineage>
</organism>
<gene>
    <name evidence="6" type="ORF">HCJ95_03815</name>
</gene>
<dbReference type="Pfam" id="PF13564">
    <property type="entry name" value="DoxX_2"/>
    <property type="match status" value="1"/>
</dbReference>
<dbReference type="EMBL" id="JAATEL010000003">
    <property type="protein sequence ID" value="NJP13439.1"/>
    <property type="molecule type" value="Genomic_DNA"/>
</dbReference>
<feature type="transmembrane region" description="Helical" evidence="5">
    <location>
        <begin position="6"/>
        <end position="25"/>
    </location>
</feature>
<sequence>MHYTFVGLSIGLAALFVITGSAKLLRAPWTLAAARRLGYSVNAFRVIGALEMAAVVGLLAGLLWAPLGIAAAVGLVALLVGAVVAHRRAGDPVRAAVPPAWLALASAAAVVTGLLSLS</sequence>
<dbReference type="InterPro" id="IPR032808">
    <property type="entry name" value="DoxX"/>
</dbReference>
<comment type="caution">
    <text evidence="6">The sequence shown here is derived from an EMBL/GenBank/DDBJ whole genome shotgun (WGS) entry which is preliminary data.</text>
</comment>
<evidence type="ECO:0000256" key="2">
    <source>
        <dbReference type="ARBA" id="ARBA00022692"/>
    </source>
</evidence>
<evidence type="ECO:0000256" key="5">
    <source>
        <dbReference type="SAM" id="Phobius"/>
    </source>
</evidence>
<protein>
    <submittedName>
        <fullName evidence="6">DoxX family protein</fullName>
    </submittedName>
</protein>
<accession>A0ABX0YNA8</accession>
<evidence type="ECO:0000313" key="6">
    <source>
        <dbReference type="EMBL" id="NJP13439.1"/>
    </source>
</evidence>
<keyword evidence="2 5" id="KW-0812">Transmembrane</keyword>
<feature type="transmembrane region" description="Helical" evidence="5">
    <location>
        <begin position="97"/>
        <end position="117"/>
    </location>
</feature>
<keyword evidence="7" id="KW-1185">Reference proteome</keyword>
<keyword evidence="3 5" id="KW-1133">Transmembrane helix</keyword>
<dbReference type="RefSeq" id="WP_168130952.1">
    <property type="nucleotide sequence ID" value="NZ_BMVZ01000001.1"/>
</dbReference>
<evidence type="ECO:0000313" key="7">
    <source>
        <dbReference type="Proteomes" id="UP000635996"/>
    </source>
</evidence>
<name>A0ABX0YNA8_STRTL</name>
<feature type="transmembrane region" description="Helical" evidence="5">
    <location>
        <begin position="37"/>
        <end position="58"/>
    </location>
</feature>
<proteinExistence type="predicted"/>